<dbReference type="PANTHER" id="PTHR10926:SF20">
    <property type="entry name" value="PHOSPHOLIPID-TRANSPORTING ATPASE ACCESSORY SUBUNIT LEM3"/>
    <property type="match status" value="1"/>
</dbReference>
<dbReference type="InterPro" id="IPR005045">
    <property type="entry name" value="CDC50/LEM3_fam"/>
</dbReference>
<evidence type="ECO:0000256" key="7">
    <source>
        <dbReference type="SAM" id="MobiDB-lite"/>
    </source>
</evidence>
<evidence type="ECO:0000313" key="10">
    <source>
        <dbReference type="Proteomes" id="UP000038830"/>
    </source>
</evidence>
<feature type="transmembrane region" description="Helical" evidence="8">
    <location>
        <begin position="357"/>
        <end position="383"/>
    </location>
</feature>
<organism evidence="9 10">
    <name type="scientific">Cyberlindnera jadinii (strain ATCC 18201 / CBS 1600 / BCRC 20928 / JCM 3617 / NBRC 0987 / NRRL Y-1542)</name>
    <name type="common">Torula yeast</name>
    <name type="synonym">Candida utilis</name>
    <dbReference type="NCBI Taxonomy" id="983966"/>
    <lineage>
        <taxon>Eukaryota</taxon>
        <taxon>Fungi</taxon>
        <taxon>Dikarya</taxon>
        <taxon>Ascomycota</taxon>
        <taxon>Saccharomycotina</taxon>
        <taxon>Saccharomycetes</taxon>
        <taxon>Phaffomycetales</taxon>
        <taxon>Phaffomycetaceae</taxon>
        <taxon>Cyberlindnera</taxon>
    </lineage>
</organism>
<keyword evidence="4 8" id="KW-1133">Transmembrane helix</keyword>
<dbReference type="PIRSF" id="PIRSF015840">
    <property type="entry name" value="DUF284_TM_euk"/>
    <property type="match status" value="1"/>
</dbReference>
<gene>
    <name evidence="9" type="primary">LEM3</name>
    <name evidence="9" type="ORF">BN1211_0592</name>
</gene>
<evidence type="ECO:0000256" key="2">
    <source>
        <dbReference type="ARBA" id="ARBA00009457"/>
    </source>
</evidence>
<feature type="transmembrane region" description="Helical" evidence="8">
    <location>
        <begin position="60"/>
        <end position="81"/>
    </location>
</feature>
<proteinExistence type="inferred from homology"/>
<feature type="region of interest" description="Disordered" evidence="7">
    <location>
        <begin position="1"/>
        <end position="26"/>
    </location>
</feature>
<evidence type="ECO:0000256" key="1">
    <source>
        <dbReference type="ARBA" id="ARBA00004370"/>
    </source>
</evidence>
<dbReference type="Pfam" id="PF03381">
    <property type="entry name" value="CDC50"/>
    <property type="match status" value="1"/>
</dbReference>
<keyword evidence="3 8" id="KW-0812">Transmembrane</keyword>
<comment type="subcellular location">
    <subcellularLocation>
        <location evidence="1">Membrane</location>
    </subcellularLocation>
</comment>
<accession>A0A0H5CAH9</accession>
<evidence type="ECO:0000256" key="4">
    <source>
        <dbReference type="ARBA" id="ARBA00022989"/>
    </source>
</evidence>
<evidence type="ECO:0000256" key="5">
    <source>
        <dbReference type="ARBA" id="ARBA00023136"/>
    </source>
</evidence>
<reference evidence="10" key="1">
    <citation type="journal article" date="2015" name="J. Biotechnol.">
        <title>The structure of the Cyberlindnera jadinii genome and its relation to Candida utilis analyzed by the occurrence of single nucleotide polymorphisms.</title>
        <authorList>
            <person name="Rupp O."/>
            <person name="Brinkrolf K."/>
            <person name="Buerth C."/>
            <person name="Kunigo M."/>
            <person name="Schneider J."/>
            <person name="Jaenicke S."/>
            <person name="Goesmann A."/>
            <person name="Puehler A."/>
            <person name="Jaeger K.-E."/>
            <person name="Ernst J.F."/>
        </authorList>
    </citation>
    <scope>NUCLEOTIDE SEQUENCE [LARGE SCALE GENOMIC DNA]</scope>
    <source>
        <strain evidence="10">ATCC 18201 / CBS 1600 / BCRC 20928 / JCM 3617 / NBRC 0987 / NRRL Y-1542</strain>
    </source>
</reference>
<dbReference type="PANTHER" id="PTHR10926">
    <property type="entry name" value="CELL CYCLE CONTROL PROTEIN 50"/>
    <property type="match status" value="1"/>
</dbReference>
<name>A0A0H5CAH9_CYBJN</name>
<dbReference type="EMBL" id="CDQK01000001">
    <property type="protein sequence ID" value="CEP20674.1"/>
    <property type="molecule type" value="Genomic_DNA"/>
</dbReference>
<evidence type="ECO:0000256" key="3">
    <source>
        <dbReference type="ARBA" id="ARBA00022692"/>
    </source>
</evidence>
<sequence length="399" mass="45604">MLKARNIFKRPERPVEPESDTDSISDEEIDVVKEKTRRPKENNFTQQKLKAFHPIITPKYVIPIFVCLAVFLIPLGAAMLYGSNQVEELLLYYNDCEELANFDYFTDMPSDKYEAHFHDAVTIVPKWRYVVNESETDTAEQGTCELQFQIPDDIGPAVYYLYKVENFYANHRRYARSYSEDQLNGDAASLSTIKDTVGQNCDPLSQNDDGVKYYPCGLIANAMFNDTFSSLSGVNDTTTDYEMTTEGIAWSTNHNRFKKTKYNASEVVPPPNWAKMYPDGYTEENMPDISTWQEFQNWMQAPGLPTFSKMVMRNDNDVLPSGTYQVTVGMHWPVNEFNGKKAVYLTTRSVIGGRNPFLGICWIVVGVICLVVGLGFLVVHFLFRRKLGDVSKLSWNKDQ</sequence>
<evidence type="ECO:0000313" key="9">
    <source>
        <dbReference type="EMBL" id="CEP20674.1"/>
    </source>
</evidence>
<dbReference type="GO" id="GO:0005886">
    <property type="term" value="C:plasma membrane"/>
    <property type="evidence" value="ECO:0007669"/>
    <property type="project" value="TreeGrafter"/>
</dbReference>
<feature type="compositionally biased region" description="Acidic residues" evidence="7">
    <location>
        <begin position="17"/>
        <end position="26"/>
    </location>
</feature>
<evidence type="ECO:0000256" key="6">
    <source>
        <dbReference type="PIRNR" id="PIRNR015840"/>
    </source>
</evidence>
<dbReference type="GO" id="GO:0005783">
    <property type="term" value="C:endoplasmic reticulum"/>
    <property type="evidence" value="ECO:0007669"/>
    <property type="project" value="TreeGrafter"/>
</dbReference>
<dbReference type="GO" id="GO:0005794">
    <property type="term" value="C:Golgi apparatus"/>
    <property type="evidence" value="ECO:0007669"/>
    <property type="project" value="TreeGrafter"/>
</dbReference>
<dbReference type="AlphaFoldDB" id="A0A0H5CAH9"/>
<dbReference type="Proteomes" id="UP000038830">
    <property type="component" value="Unassembled WGS sequence"/>
</dbReference>
<protein>
    <submittedName>
        <fullName evidence="9">LEM3 protein</fullName>
    </submittedName>
</protein>
<comment type="similarity">
    <text evidence="2 6">Belongs to the CDC50/LEM3 family.</text>
</comment>
<evidence type="ECO:0000256" key="8">
    <source>
        <dbReference type="SAM" id="Phobius"/>
    </source>
</evidence>
<dbReference type="GO" id="GO:0045332">
    <property type="term" value="P:phospholipid translocation"/>
    <property type="evidence" value="ECO:0007669"/>
    <property type="project" value="UniProtKB-UniRule"/>
</dbReference>
<keyword evidence="5 6" id="KW-0472">Membrane</keyword>